<reference evidence="2 3" key="1">
    <citation type="submission" date="2019-12" db="EMBL/GenBank/DDBJ databases">
        <title>Complete Genome Sequence of a Quorum-Sensing Bacterium,Rhodobacteraceae bacterium C31, Isolated from a marine microalgae symbiotic bacteria.</title>
        <authorList>
            <person name="Zhang Y."/>
        </authorList>
    </citation>
    <scope>NUCLEOTIDE SEQUENCE [LARGE SCALE GENOMIC DNA]</scope>
    <source>
        <strain evidence="2 3">C31</strain>
    </source>
</reference>
<organism evidence="2 3">
    <name type="scientific">Ponticoccus alexandrii</name>
    <dbReference type="NCBI Taxonomy" id="1943633"/>
    <lineage>
        <taxon>Bacteria</taxon>
        <taxon>Pseudomonadati</taxon>
        <taxon>Pseudomonadota</taxon>
        <taxon>Alphaproteobacteria</taxon>
        <taxon>Rhodobacterales</taxon>
        <taxon>Roseobacteraceae</taxon>
        <taxon>Ponticoccus</taxon>
    </lineage>
</organism>
<dbReference type="EMBL" id="CP047166">
    <property type="protein sequence ID" value="QRF67137.1"/>
    <property type="molecule type" value="Genomic_DNA"/>
</dbReference>
<dbReference type="InterPro" id="IPR017926">
    <property type="entry name" value="GATASE"/>
</dbReference>
<dbReference type="InterPro" id="IPR029062">
    <property type="entry name" value="Class_I_gatase-like"/>
</dbReference>
<accession>A0ABX7FCN9</accession>
<evidence type="ECO:0000313" key="2">
    <source>
        <dbReference type="EMBL" id="QRF67137.1"/>
    </source>
</evidence>
<evidence type="ECO:0000313" key="3">
    <source>
        <dbReference type="Proteomes" id="UP000596387"/>
    </source>
</evidence>
<gene>
    <name evidence="2" type="ORF">GQA70_12955</name>
</gene>
<dbReference type="PANTHER" id="PTHR42695:SF5">
    <property type="entry name" value="GLUTAMINE AMIDOTRANSFERASE YLR126C-RELATED"/>
    <property type="match status" value="1"/>
</dbReference>
<dbReference type="Proteomes" id="UP000596387">
    <property type="component" value="Chromosome"/>
</dbReference>
<dbReference type="Pfam" id="PF00117">
    <property type="entry name" value="GATase"/>
    <property type="match status" value="1"/>
</dbReference>
<keyword evidence="2" id="KW-0315">Glutamine amidotransferase</keyword>
<dbReference type="PANTHER" id="PTHR42695">
    <property type="entry name" value="GLUTAMINE AMIDOTRANSFERASE YLR126C-RELATED"/>
    <property type="match status" value="1"/>
</dbReference>
<dbReference type="PROSITE" id="PS51273">
    <property type="entry name" value="GATASE_TYPE_1"/>
    <property type="match status" value="1"/>
</dbReference>
<name>A0ABX7FCN9_9RHOB</name>
<proteinExistence type="predicted"/>
<dbReference type="SUPFAM" id="SSF52317">
    <property type="entry name" value="Class I glutamine amidotransferase-like"/>
    <property type="match status" value="1"/>
</dbReference>
<keyword evidence="3" id="KW-1185">Reference proteome</keyword>
<feature type="domain" description="Glutamine amidotransferase" evidence="1">
    <location>
        <begin position="73"/>
        <end position="178"/>
    </location>
</feature>
<evidence type="ECO:0000259" key="1">
    <source>
        <dbReference type="Pfam" id="PF00117"/>
    </source>
</evidence>
<sequence length="227" mass="24849">MKIGILQTGLVVPELAPEHGQYPDMFERMLAGEGFTFDRWSVVEGEFPPGPEAADGWLITGSRHGVYEDHAWIPPLEDLIRAIVAADRPLVGVCFGHQVIAQALGGRVEKYAGGWAVGPREYDFPDGPKVVQAWHQDQVVEAPEGAQTVASNAFCKHAALVYPGKAYTVQPHPEFDATFTRGLIEKRGRGVVPDALLEEAGATVDRKLDSGDIARQFARFFRDRSIA</sequence>
<dbReference type="CDD" id="cd01741">
    <property type="entry name" value="GATase1_1"/>
    <property type="match status" value="1"/>
</dbReference>
<dbReference type="InterPro" id="IPR044992">
    <property type="entry name" value="ChyE-like"/>
</dbReference>
<dbReference type="RefSeq" id="WP_023850983.1">
    <property type="nucleotide sequence ID" value="NZ_CP047166.1"/>
</dbReference>
<dbReference type="Gene3D" id="3.40.50.880">
    <property type="match status" value="1"/>
</dbReference>
<protein>
    <submittedName>
        <fullName evidence="2">Type 1 glutamine amidotransferase</fullName>
    </submittedName>
</protein>